<comment type="caution">
    <text evidence="1">The sequence shown here is derived from an EMBL/GenBank/DDBJ whole genome shotgun (WGS) entry which is preliminary data.</text>
</comment>
<keyword evidence="2" id="KW-1185">Reference proteome</keyword>
<accession>A0AA38FS90</accession>
<evidence type="ECO:0000313" key="1">
    <source>
        <dbReference type="EMBL" id="KAH9309040.1"/>
    </source>
</evidence>
<gene>
    <name evidence="1" type="ORF">KI387_036951</name>
</gene>
<evidence type="ECO:0000313" key="2">
    <source>
        <dbReference type="Proteomes" id="UP000824469"/>
    </source>
</evidence>
<organism evidence="1 2">
    <name type="scientific">Taxus chinensis</name>
    <name type="common">Chinese yew</name>
    <name type="synonym">Taxus wallichiana var. chinensis</name>
    <dbReference type="NCBI Taxonomy" id="29808"/>
    <lineage>
        <taxon>Eukaryota</taxon>
        <taxon>Viridiplantae</taxon>
        <taxon>Streptophyta</taxon>
        <taxon>Embryophyta</taxon>
        <taxon>Tracheophyta</taxon>
        <taxon>Spermatophyta</taxon>
        <taxon>Pinopsida</taxon>
        <taxon>Pinidae</taxon>
        <taxon>Conifers II</taxon>
        <taxon>Cupressales</taxon>
        <taxon>Taxaceae</taxon>
        <taxon>Taxus</taxon>
    </lineage>
</organism>
<reference evidence="1 2" key="1">
    <citation type="journal article" date="2021" name="Nat. Plants">
        <title>The Taxus genome provides insights into paclitaxel biosynthesis.</title>
        <authorList>
            <person name="Xiong X."/>
            <person name="Gou J."/>
            <person name="Liao Q."/>
            <person name="Li Y."/>
            <person name="Zhou Q."/>
            <person name="Bi G."/>
            <person name="Li C."/>
            <person name="Du R."/>
            <person name="Wang X."/>
            <person name="Sun T."/>
            <person name="Guo L."/>
            <person name="Liang H."/>
            <person name="Lu P."/>
            <person name="Wu Y."/>
            <person name="Zhang Z."/>
            <person name="Ro D.K."/>
            <person name="Shang Y."/>
            <person name="Huang S."/>
            <person name="Yan J."/>
        </authorList>
    </citation>
    <scope>NUCLEOTIDE SEQUENCE [LARGE SCALE GENOMIC DNA]</scope>
    <source>
        <strain evidence="1">Ta-2019</strain>
    </source>
</reference>
<protein>
    <submittedName>
        <fullName evidence="1">Uncharacterized protein</fullName>
    </submittedName>
</protein>
<proteinExistence type="predicted"/>
<sequence length="76" mass="8787">EMTSMESSVLAIEGILEFEHRGTRFLWCLHLKSRKTLLVDSMIHYDNMCNEVFASLSSIQDFIAEIPCNLVNEHNQ</sequence>
<feature type="non-terminal residue" evidence="1">
    <location>
        <position position="1"/>
    </location>
</feature>
<dbReference type="AlphaFoldDB" id="A0AA38FS90"/>
<feature type="non-terminal residue" evidence="1">
    <location>
        <position position="76"/>
    </location>
</feature>
<dbReference type="EMBL" id="JAHRHJ020000007">
    <property type="protein sequence ID" value="KAH9309040.1"/>
    <property type="molecule type" value="Genomic_DNA"/>
</dbReference>
<name>A0AA38FS90_TAXCH</name>
<dbReference type="Proteomes" id="UP000824469">
    <property type="component" value="Unassembled WGS sequence"/>
</dbReference>